<sequence>MLSRPLILSLFSLAVRPVTADLTATITTGQWGVWEGWGTSLAWWGVAFGDRDDLADLFFSRNTAKLGSQSAPGLGFNIVRYNVGGSSNKPADGKSMKVPSTMNPSRLVDGYWIDWNSKDPKSASWDWSVDANQRNMMRKAKARGADIFELFSNSPMWWMLYNSNVAGADKGGNDNLQEWNHQDFALYLATVSKYAKDNWGIDFQSVEPFNEPSVSWWNSKSGTQEGCHFDTKTQATIISMLRAELNSRGLNNQIIAASDENTYDDATASLKGLIKAGAAAGIGRVNVHGYQYGGGDRQKLYETAKGAGKRLWQSEYAKGDESGAEMVSNLILDFRFLHPTAWVYWQAIDGGGWGIIDGENKNKQLGAINQKFYLLALFTRHIRPGMTILDSGEYWVTAYDAKARKLVIVAVNWLDAQILNFDLSRFSKPGTEGALVPRWSTFVGKGEQYVQHNDTKIVGKKFWSQFQKNQVQTFEIADVAI</sequence>
<dbReference type="SUPFAM" id="SSF51445">
    <property type="entry name" value="(Trans)glycosidases"/>
    <property type="match status" value="1"/>
</dbReference>
<name>A0A0C4E7H7_MAGP6</name>
<protein>
    <recommendedName>
        <fullName evidence="2">Endo-beta-1,6-galactanase-like domain-containing protein</fullName>
    </recommendedName>
</protein>
<evidence type="ECO:0000313" key="3">
    <source>
        <dbReference type="EMBL" id="KLU89519.1"/>
    </source>
</evidence>
<dbReference type="AlphaFoldDB" id="A0A0C4E7H7"/>
<dbReference type="Gene3D" id="3.20.20.80">
    <property type="entry name" value="Glycosidases"/>
    <property type="match status" value="1"/>
</dbReference>
<evidence type="ECO:0000313" key="4">
    <source>
        <dbReference type="EnsemblFungi" id="MAPG_08490T0"/>
    </source>
</evidence>
<dbReference type="Proteomes" id="UP000011715">
    <property type="component" value="Unassembled WGS sequence"/>
</dbReference>
<reference evidence="4" key="4">
    <citation type="journal article" date="2015" name="G3 (Bethesda)">
        <title>Genome sequences of three phytopathogenic species of the Magnaporthaceae family of fungi.</title>
        <authorList>
            <person name="Okagaki L.H."/>
            <person name="Nunes C.C."/>
            <person name="Sailsbery J."/>
            <person name="Clay B."/>
            <person name="Brown D."/>
            <person name="John T."/>
            <person name="Oh Y."/>
            <person name="Young N."/>
            <person name="Fitzgerald M."/>
            <person name="Haas B.J."/>
            <person name="Zeng Q."/>
            <person name="Young S."/>
            <person name="Adiconis X."/>
            <person name="Fan L."/>
            <person name="Levin J.Z."/>
            <person name="Mitchell T.K."/>
            <person name="Okubara P.A."/>
            <person name="Farman M.L."/>
            <person name="Kohn L.M."/>
            <person name="Birren B."/>
            <person name="Ma L.-J."/>
            <person name="Dean R.A."/>
        </authorList>
    </citation>
    <scope>NUCLEOTIDE SEQUENCE</scope>
    <source>
        <strain evidence="4">ATCC 64411 / 73-15</strain>
    </source>
</reference>
<dbReference type="OMA" id="AWWAKAF"/>
<dbReference type="Pfam" id="PF14587">
    <property type="entry name" value="Glyco_hydr_30_2"/>
    <property type="match status" value="1"/>
</dbReference>
<feature type="chain" id="PRO_5009385815" description="Endo-beta-1,6-galactanase-like domain-containing protein" evidence="1">
    <location>
        <begin position="21"/>
        <end position="481"/>
    </location>
</feature>
<feature type="signal peptide" evidence="1">
    <location>
        <begin position="1"/>
        <end position="20"/>
    </location>
</feature>
<dbReference type="eggNOG" id="ENOG502QQKZ">
    <property type="taxonomic scope" value="Eukaryota"/>
</dbReference>
<reference evidence="5" key="1">
    <citation type="submission" date="2010-05" db="EMBL/GenBank/DDBJ databases">
        <title>The genome sequence of Magnaporthe poae strain ATCC 64411.</title>
        <authorList>
            <person name="Ma L.-J."/>
            <person name="Dead R."/>
            <person name="Young S."/>
            <person name="Zeng Q."/>
            <person name="Koehrsen M."/>
            <person name="Alvarado L."/>
            <person name="Berlin A."/>
            <person name="Chapman S.B."/>
            <person name="Chen Z."/>
            <person name="Freedman E."/>
            <person name="Gellesch M."/>
            <person name="Goldberg J."/>
            <person name="Griggs A."/>
            <person name="Gujja S."/>
            <person name="Heilman E.R."/>
            <person name="Heiman D."/>
            <person name="Hepburn T."/>
            <person name="Howarth C."/>
            <person name="Jen D."/>
            <person name="Larson L."/>
            <person name="Mehta T."/>
            <person name="Neiman D."/>
            <person name="Pearson M."/>
            <person name="Roberts A."/>
            <person name="Saif S."/>
            <person name="Shea T."/>
            <person name="Shenoy N."/>
            <person name="Sisk P."/>
            <person name="Stolte C."/>
            <person name="Sykes S."/>
            <person name="Walk T."/>
            <person name="White J."/>
            <person name="Yandava C."/>
            <person name="Haas B."/>
            <person name="Nusbaum C."/>
            <person name="Birren B."/>
        </authorList>
    </citation>
    <scope>NUCLEOTIDE SEQUENCE [LARGE SCALE GENOMIC DNA]</scope>
    <source>
        <strain evidence="5">ATCC 64411 / 73-15</strain>
    </source>
</reference>
<dbReference type="EnsemblFungi" id="MAPG_08490T0">
    <property type="protein sequence ID" value="MAPG_08490T0"/>
    <property type="gene ID" value="MAPG_08490"/>
</dbReference>
<accession>A0A0C4E7H7</accession>
<evidence type="ECO:0000256" key="1">
    <source>
        <dbReference type="SAM" id="SignalP"/>
    </source>
</evidence>
<keyword evidence="1" id="KW-0732">Signal</keyword>
<dbReference type="PANTHER" id="PTHR42767:SF1">
    <property type="entry name" value="ENDO-BETA-1,6-GALACTANASE-LIKE DOMAIN-CONTAINING PROTEIN"/>
    <property type="match status" value="1"/>
</dbReference>
<keyword evidence="5" id="KW-1185">Reference proteome</keyword>
<dbReference type="InterPro" id="IPR039514">
    <property type="entry name" value="6GAL-like"/>
</dbReference>
<dbReference type="VEuPathDB" id="FungiDB:MAPG_08490"/>
<dbReference type="EMBL" id="GL876973">
    <property type="protein sequence ID" value="KLU89519.1"/>
    <property type="molecule type" value="Genomic_DNA"/>
</dbReference>
<reference evidence="4" key="5">
    <citation type="submission" date="2015-06" db="UniProtKB">
        <authorList>
            <consortium name="EnsemblFungi"/>
        </authorList>
    </citation>
    <scope>IDENTIFICATION</scope>
    <source>
        <strain evidence="4">ATCC 64411</strain>
    </source>
</reference>
<dbReference type="STRING" id="644358.A0A0C4E7H7"/>
<evidence type="ECO:0000259" key="2">
    <source>
        <dbReference type="Pfam" id="PF14587"/>
    </source>
</evidence>
<dbReference type="EMBL" id="ADBL01002057">
    <property type="status" value="NOT_ANNOTATED_CDS"/>
    <property type="molecule type" value="Genomic_DNA"/>
</dbReference>
<dbReference type="InterPro" id="IPR039743">
    <property type="entry name" value="6GAL/EXGAL"/>
</dbReference>
<organism evidence="4 5">
    <name type="scientific">Magnaporthiopsis poae (strain ATCC 64411 / 73-15)</name>
    <name type="common">Kentucky bluegrass fungus</name>
    <name type="synonym">Magnaporthe poae</name>
    <dbReference type="NCBI Taxonomy" id="644358"/>
    <lineage>
        <taxon>Eukaryota</taxon>
        <taxon>Fungi</taxon>
        <taxon>Dikarya</taxon>
        <taxon>Ascomycota</taxon>
        <taxon>Pezizomycotina</taxon>
        <taxon>Sordariomycetes</taxon>
        <taxon>Sordariomycetidae</taxon>
        <taxon>Magnaporthales</taxon>
        <taxon>Magnaporthaceae</taxon>
        <taxon>Magnaporthiopsis</taxon>
    </lineage>
</organism>
<feature type="domain" description="Endo-beta-1,6-galactanase-like" evidence="2">
    <location>
        <begin position="29"/>
        <end position="258"/>
    </location>
</feature>
<dbReference type="InterPro" id="IPR017853">
    <property type="entry name" value="GH"/>
</dbReference>
<gene>
    <name evidence="3" type="ORF">MAPG_08490</name>
</gene>
<reference evidence="3" key="2">
    <citation type="submission" date="2010-05" db="EMBL/GenBank/DDBJ databases">
        <title>The Genome Sequence of Magnaporthe poae strain ATCC 64411.</title>
        <authorList>
            <consortium name="The Broad Institute Genome Sequencing Platform"/>
            <consortium name="Broad Institute Genome Sequencing Center for Infectious Disease"/>
            <person name="Ma L.-J."/>
            <person name="Dead R."/>
            <person name="Young S."/>
            <person name="Zeng Q."/>
            <person name="Koehrsen M."/>
            <person name="Alvarado L."/>
            <person name="Berlin A."/>
            <person name="Chapman S.B."/>
            <person name="Chen Z."/>
            <person name="Freedman E."/>
            <person name="Gellesch M."/>
            <person name="Goldberg J."/>
            <person name="Griggs A."/>
            <person name="Gujja S."/>
            <person name="Heilman E.R."/>
            <person name="Heiman D."/>
            <person name="Hepburn T."/>
            <person name="Howarth C."/>
            <person name="Jen D."/>
            <person name="Larson L."/>
            <person name="Mehta T."/>
            <person name="Neiman D."/>
            <person name="Pearson M."/>
            <person name="Roberts A."/>
            <person name="Saif S."/>
            <person name="Shea T."/>
            <person name="Shenoy N."/>
            <person name="Sisk P."/>
            <person name="Stolte C."/>
            <person name="Sykes S."/>
            <person name="Walk T."/>
            <person name="White J."/>
            <person name="Yandava C."/>
            <person name="Haas B."/>
            <person name="Nusbaum C."/>
            <person name="Birren B."/>
        </authorList>
    </citation>
    <scope>NUCLEOTIDE SEQUENCE</scope>
    <source>
        <strain evidence="3">ATCC 64411</strain>
    </source>
</reference>
<proteinExistence type="predicted"/>
<evidence type="ECO:0000313" key="5">
    <source>
        <dbReference type="Proteomes" id="UP000011715"/>
    </source>
</evidence>
<reference evidence="3" key="3">
    <citation type="submission" date="2011-03" db="EMBL/GenBank/DDBJ databases">
        <title>Annotation of Magnaporthe poae ATCC 64411.</title>
        <authorList>
            <person name="Ma L.-J."/>
            <person name="Dead R."/>
            <person name="Young S.K."/>
            <person name="Zeng Q."/>
            <person name="Gargeya S."/>
            <person name="Fitzgerald M."/>
            <person name="Haas B."/>
            <person name="Abouelleil A."/>
            <person name="Alvarado L."/>
            <person name="Arachchi H.M."/>
            <person name="Berlin A."/>
            <person name="Brown A."/>
            <person name="Chapman S.B."/>
            <person name="Chen Z."/>
            <person name="Dunbar C."/>
            <person name="Freedman E."/>
            <person name="Gearin G."/>
            <person name="Gellesch M."/>
            <person name="Goldberg J."/>
            <person name="Griggs A."/>
            <person name="Gujja S."/>
            <person name="Heiman D."/>
            <person name="Howarth C."/>
            <person name="Larson L."/>
            <person name="Lui A."/>
            <person name="MacDonald P.J.P."/>
            <person name="Mehta T."/>
            <person name="Montmayeur A."/>
            <person name="Murphy C."/>
            <person name="Neiman D."/>
            <person name="Pearson M."/>
            <person name="Priest M."/>
            <person name="Roberts A."/>
            <person name="Saif S."/>
            <person name="Shea T."/>
            <person name="Shenoy N."/>
            <person name="Sisk P."/>
            <person name="Stolte C."/>
            <person name="Sykes S."/>
            <person name="Yandava C."/>
            <person name="Wortman J."/>
            <person name="Nusbaum C."/>
            <person name="Birren B."/>
        </authorList>
    </citation>
    <scope>NUCLEOTIDE SEQUENCE</scope>
    <source>
        <strain evidence="3">ATCC 64411</strain>
    </source>
</reference>
<dbReference type="OrthoDB" id="2012278at2759"/>
<dbReference type="PANTHER" id="PTHR42767">
    <property type="entry name" value="ENDO-BETA-1,6-GALACTANASE"/>
    <property type="match status" value="1"/>
</dbReference>
<dbReference type="GO" id="GO:0004553">
    <property type="term" value="F:hydrolase activity, hydrolyzing O-glycosyl compounds"/>
    <property type="evidence" value="ECO:0007669"/>
    <property type="project" value="InterPro"/>
</dbReference>